<feature type="compositionally biased region" description="Basic and acidic residues" evidence="1">
    <location>
        <begin position="16"/>
        <end position="26"/>
    </location>
</feature>
<feature type="region of interest" description="Disordered" evidence="1">
    <location>
        <begin position="1"/>
        <end position="26"/>
    </location>
</feature>
<accession>A0A128FBI0</accession>
<sequence>MRLIDTESGSQQGNAHRIETRKPHHQSIEKCGEEVSQQGVLRVAKATLKNLKISS</sequence>
<proteinExistence type="predicted"/>
<evidence type="ECO:0000256" key="1">
    <source>
        <dbReference type="SAM" id="MobiDB-lite"/>
    </source>
</evidence>
<dbReference type="EMBL" id="FIZX01000003">
    <property type="protein sequence ID" value="CZF83855.1"/>
    <property type="molecule type" value="Genomic_DNA"/>
</dbReference>
<name>A0A128FBI0_9GAMM</name>
<gene>
    <name evidence="2" type="ORF">GCE9029_04065</name>
</gene>
<organism evidence="2 3">
    <name type="scientific">Grimontia celer</name>
    <dbReference type="NCBI Taxonomy" id="1796497"/>
    <lineage>
        <taxon>Bacteria</taxon>
        <taxon>Pseudomonadati</taxon>
        <taxon>Pseudomonadota</taxon>
        <taxon>Gammaproteobacteria</taxon>
        <taxon>Vibrionales</taxon>
        <taxon>Vibrionaceae</taxon>
        <taxon>Grimontia</taxon>
    </lineage>
</organism>
<dbReference type="Proteomes" id="UP000071641">
    <property type="component" value="Unassembled WGS sequence"/>
</dbReference>
<keyword evidence="3" id="KW-1185">Reference proteome</keyword>
<dbReference type="AlphaFoldDB" id="A0A128FBI0"/>
<reference evidence="3" key="1">
    <citation type="submission" date="2016-02" db="EMBL/GenBank/DDBJ databases">
        <authorList>
            <person name="Rodrigo-Torres Lidia"/>
            <person name="Arahal R.David."/>
        </authorList>
    </citation>
    <scope>NUCLEOTIDE SEQUENCE [LARGE SCALE GENOMIC DNA]</scope>
    <source>
        <strain evidence="3">CECT 9029</strain>
    </source>
</reference>
<evidence type="ECO:0000313" key="3">
    <source>
        <dbReference type="Proteomes" id="UP000071641"/>
    </source>
</evidence>
<evidence type="ECO:0000313" key="2">
    <source>
        <dbReference type="EMBL" id="CZF83855.1"/>
    </source>
</evidence>
<protein>
    <submittedName>
        <fullName evidence="2">Uncharacterized protein</fullName>
    </submittedName>
</protein>